<organism evidence="2 3">
    <name type="scientific">Suillus placidus</name>
    <dbReference type="NCBI Taxonomy" id="48579"/>
    <lineage>
        <taxon>Eukaryota</taxon>
        <taxon>Fungi</taxon>
        <taxon>Dikarya</taxon>
        <taxon>Basidiomycota</taxon>
        <taxon>Agaricomycotina</taxon>
        <taxon>Agaricomycetes</taxon>
        <taxon>Agaricomycetidae</taxon>
        <taxon>Boletales</taxon>
        <taxon>Suillineae</taxon>
        <taxon>Suillaceae</taxon>
        <taxon>Suillus</taxon>
    </lineage>
</organism>
<name>A0A9P7D3Z4_9AGAM</name>
<accession>A0A9P7D3Z4</accession>
<feature type="compositionally biased region" description="Low complexity" evidence="1">
    <location>
        <begin position="168"/>
        <end position="177"/>
    </location>
</feature>
<dbReference type="EMBL" id="JABBWD010000015">
    <property type="protein sequence ID" value="KAG1778649.1"/>
    <property type="molecule type" value="Genomic_DNA"/>
</dbReference>
<evidence type="ECO:0000256" key="1">
    <source>
        <dbReference type="SAM" id="MobiDB-lite"/>
    </source>
</evidence>
<dbReference type="OrthoDB" id="2691369at2759"/>
<sequence length="409" mass="45158">MHPQPRSKFIAEWWGDFVLIDWWNPPNVRHKFPDCKFTRYDLSAETRIESVNNVGDSTPDCYDCAFSGLDDYIEELSSMCNEDFARTCTPEITCLAMMESVQEEEEVVDELADDGLSYDLGWNASPSSHEDSLEGQDPAYDLGWGPTAPTAEPIDDSPAYNLGWGPTSSASPPSAVVQPDCGSSDGPVYDLGWGQTPAPIAEPDYADAGHQDDGPVYDLGWGTSEHDTHPGDIEHGQQDDGPVYDLGLGIPVAHSDGNEDNLAYDLGWHDGSLVDEPMNEDMVKLEGYQRGVIDLTSASPSSTAEYENSSAAEQSLFWANRRMKTIGHDMMDIHVHAIIENAVHGLNTECVPGQILMENRHLLGTYADARNRVTDISHDMCQLHRLIQLQHGLLRNVNHVIESLESDPQ</sequence>
<protein>
    <submittedName>
        <fullName evidence="2">Uncharacterized protein</fullName>
    </submittedName>
</protein>
<reference evidence="2" key="1">
    <citation type="journal article" date="2020" name="New Phytol.">
        <title>Comparative genomics reveals dynamic genome evolution in host specialist ectomycorrhizal fungi.</title>
        <authorList>
            <person name="Lofgren L.A."/>
            <person name="Nguyen N.H."/>
            <person name="Vilgalys R."/>
            <person name="Ruytinx J."/>
            <person name="Liao H.L."/>
            <person name="Branco S."/>
            <person name="Kuo A."/>
            <person name="LaButti K."/>
            <person name="Lipzen A."/>
            <person name="Andreopoulos W."/>
            <person name="Pangilinan J."/>
            <person name="Riley R."/>
            <person name="Hundley H."/>
            <person name="Na H."/>
            <person name="Barry K."/>
            <person name="Grigoriev I.V."/>
            <person name="Stajich J.E."/>
            <person name="Kennedy P.G."/>
        </authorList>
    </citation>
    <scope>NUCLEOTIDE SEQUENCE</scope>
    <source>
        <strain evidence="2">DOB743</strain>
    </source>
</reference>
<feature type="region of interest" description="Disordered" evidence="1">
    <location>
        <begin position="122"/>
        <end position="183"/>
    </location>
</feature>
<dbReference type="AlphaFoldDB" id="A0A9P7D3Z4"/>
<dbReference type="Proteomes" id="UP000714275">
    <property type="component" value="Unassembled WGS sequence"/>
</dbReference>
<proteinExistence type="predicted"/>
<keyword evidence="3" id="KW-1185">Reference proteome</keyword>
<comment type="caution">
    <text evidence="2">The sequence shown here is derived from an EMBL/GenBank/DDBJ whole genome shotgun (WGS) entry which is preliminary data.</text>
</comment>
<evidence type="ECO:0000313" key="3">
    <source>
        <dbReference type="Proteomes" id="UP000714275"/>
    </source>
</evidence>
<evidence type="ECO:0000313" key="2">
    <source>
        <dbReference type="EMBL" id="KAG1778649.1"/>
    </source>
</evidence>
<gene>
    <name evidence="2" type="ORF">EV702DRAFT_1044506</name>
</gene>